<dbReference type="EMBL" id="VJMH01005982">
    <property type="protein sequence ID" value="KAF0692101.1"/>
    <property type="molecule type" value="Genomic_DNA"/>
</dbReference>
<dbReference type="OrthoDB" id="4977at2759"/>
<dbReference type="InterPro" id="IPR028133">
    <property type="entry name" value="Dynamitin"/>
</dbReference>
<reference evidence="4 5" key="1">
    <citation type="submission" date="2019-03" db="EMBL/GenBank/DDBJ databases">
        <authorList>
            <person name="Gaulin E."/>
            <person name="Dumas B."/>
        </authorList>
    </citation>
    <scope>NUCLEOTIDE SEQUENCE [LARGE SCALE GENOMIC DNA]</scope>
    <source>
        <strain evidence="4">CBS 568.67</strain>
    </source>
</reference>
<evidence type="ECO:0000313" key="3">
    <source>
        <dbReference type="EMBL" id="KAF0692101.1"/>
    </source>
</evidence>
<gene>
    <name evidence="4" type="primary">Aste57867_16769</name>
    <name evidence="3" type="ORF">As57867_016712</name>
    <name evidence="4" type="ORF">ASTE57867_16769</name>
</gene>
<comment type="subcellular location">
    <subcellularLocation>
        <location evidence="1">Cytoplasm</location>
    </subcellularLocation>
</comment>
<evidence type="ECO:0000313" key="4">
    <source>
        <dbReference type="EMBL" id="VFT93534.1"/>
    </source>
</evidence>
<name>A0A485L7D1_9STRA</name>
<dbReference type="Pfam" id="PF04912">
    <property type="entry name" value="Dynamitin"/>
    <property type="match status" value="1"/>
</dbReference>
<dbReference type="EMBL" id="CAADRA010006003">
    <property type="protein sequence ID" value="VFT93534.1"/>
    <property type="molecule type" value="Genomic_DNA"/>
</dbReference>
<evidence type="ECO:0000256" key="1">
    <source>
        <dbReference type="ARBA" id="ARBA00004496"/>
    </source>
</evidence>
<keyword evidence="5" id="KW-1185">Reference proteome</keyword>
<evidence type="ECO:0000256" key="2">
    <source>
        <dbReference type="ARBA" id="ARBA00022490"/>
    </source>
</evidence>
<accession>A0A485L7D1</accession>
<sequence>MEGRRILEETEVYETPEVEVYPHASNNTTHPYAHIDDMPTSDMNEIDRAPLRPADAFHAFLGASVPQGELKVVPRGELETPTMRYQRLQQEMGELEHDLELLQNISKEASDPPTYRTMLAGLKSLQANLSQLQLDPSVSSTPQVQAQQQLSSQLWKDIETFRRASSAKTPADSSTGLIYEVFAVQEEDKVATLKLAAVEQRVAQLERVVGSASAAPSPASMLQSVQELETRMSLLNPSQVETLSARVAALLHDLTSIAKLQETNPVAQQALATAQESAQLNVMFDQLQTVGTTAAAFPHLVDQIASFKAIHDDAATFSQRLTALERNTDQLSAILSTDADLLRNMEDNLTANLSVFQSNMESLDQRMQALLLHST</sequence>
<dbReference type="GO" id="GO:0007017">
    <property type="term" value="P:microtubule-based process"/>
    <property type="evidence" value="ECO:0007669"/>
    <property type="project" value="InterPro"/>
</dbReference>
<keyword evidence="2" id="KW-0963">Cytoplasm</keyword>
<dbReference type="Proteomes" id="UP000332933">
    <property type="component" value="Unassembled WGS sequence"/>
</dbReference>
<dbReference type="PANTHER" id="PTHR15346">
    <property type="entry name" value="DYNACTIN SUBUNIT"/>
    <property type="match status" value="1"/>
</dbReference>
<dbReference type="AlphaFoldDB" id="A0A485L7D1"/>
<dbReference type="GO" id="GO:0005737">
    <property type="term" value="C:cytoplasm"/>
    <property type="evidence" value="ECO:0007669"/>
    <property type="project" value="UniProtKB-SubCell"/>
</dbReference>
<protein>
    <submittedName>
        <fullName evidence="4">Aste57867_16769 protein</fullName>
    </submittedName>
</protein>
<dbReference type="GO" id="GO:0005869">
    <property type="term" value="C:dynactin complex"/>
    <property type="evidence" value="ECO:0007669"/>
    <property type="project" value="InterPro"/>
</dbReference>
<organism evidence="4 5">
    <name type="scientific">Aphanomyces stellatus</name>
    <dbReference type="NCBI Taxonomy" id="120398"/>
    <lineage>
        <taxon>Eukaryota</taxon>
        <taxon>Sar</taxon>
        <taxon>Stramenopiles</taxon>
        <taxon>Oomycota</taxon>
        <taxon>Saprolegniomycetes</taxon>
        <taxon>Saprolegniales</taxon>
        <taxon>Verrucalvaceae</taxon>
        <taxon>Aphanomyces</taxon>
    </lineage>
</organism>
<reference evidence="3" key="2">
    <citation type="submission" date="2019-06" db="EMBL/GenBank/DDBJ databases">
        <title>Genomics analysis of Aphanomyces spp. identifies a new class of oomycete effector associated with host adaptation.</title>
        <authorList>
            <person name="Gaulin E."/>
        </authorList>
    </citation>
    <scope>NUCLEOTIDE SEQUENCE</scope>
    <source>
        <strain evidence="3">CBS 578.67</strain>
    </source>
</reference>
<proteinExistence type="predicted"/>
<evidence type="ECO:0000313" key="5">
    <source>
        <dbReference type="Proteomes" id="UP000332933"/>
    </source>
</evidence>